<evidence type="ECO:0000313" key="1">
    <source>
        <dbReference type="EMBL" id="QQN88859.1"/>
    </source>
</evidence>
<dbReference type="RefSeq" id="WP_180002252.1">
    <property type="nucleotide sequence ID" value="NZ_CP060811.1"/>
</dbReference>
<dbReference type="AlphaFoldDB" id="A0A7T7WK13"/>
<dbReference type="GeneID" id="89666701"/>
<dbReference type="EMBL" id="CP060811">
    <property type="protein sequence ID" value="QQN88859.1"/>
    <property type="molecule type" value="Genomic_DNA"/>
</dbReference>
<evidence type="ECO:0000313" key="2">
    <source>
        <dbReference type="Proteomes" id="UP000596079"/>
    </source>
</evidence>
<sequence>MSYSISLKIHPDTHQRFKDLHSRFNAGEQESLAKLLGENLADIACEIIDQIFGRVVQLSSSPDQESEKVIQQILETTRKYMPWSVSFFGNDRLIPMVNYLYKMTHENEDGYFVRYPVERMLITELLGCVEQMKSGNNQYVSPALKAFIQVVDQGVTHLVREPKKMLKFNVVVDKTLNGVIHLTTQLGYKRFDKLGSLYDADTMSYYFEQLLAFLEDEMPPGTHSYKEGDRI</sequence>
<dbReference type="Proteomes" id="UP000596079">
    <property type="component" value="Chromosome"/>
</dbReference>
<reference evidence="1 2" key="1">
    <citation type="submission" date="2020-08" db="EMBL/GenBank/DDBJ databases">
        <title>Emergence of ISAba1-mediated novel tet(X) in Acinetobacter variabilis from a chicken farm.</title>
        <authorList>
            <person name="Peng K."/>
            <person name="Li R."/>
        </authorList>
    </citation>
    <scope>NUCLEOTIDE SEQUENCE [LARGE SCALE GENOMIC DNA]</scope>
    <source>
        <strain evidence="1 2">XM9F202-2</strain>
    </source>
</reference>
<gene>
    <name evidence="1" type="ORF">IAQ69_04045</name>
</gene>
<name>A0A7T7WK13_9GAMM</name>
<proteinExistence type="predicted"/>
<organism evidence="1 2">
    <name type="scientific">Acinetobacter variabilis</name>
    <dbReference type="NCBI Taxonomy" id="70346"/>
    <lineage>
        <taxon>Bacteria</taxon>
        <taxon>Pseudomonadati</taxon>
        <taxon>Pseudomonadota</taxon>
        <taxon>Gammaproteobacteria</taxon>
        <taxon>Moraxellales</taxon>
        <taxon>Moraxellaceae</taxon>
        <taxon>Acinetobacter</taxon>
    </lineage>
</organism>
<accession>A0A7T7WK13</accession>
<protein>
    <submittedName>
        <fullName evidence="1">Uncharacterized protein</fullName>
    </submittedName>
</protein>